<feature type="region of interest" description="Disordered" evidence="1">
    <location>
        <begin position="94"/>
        <end position="123"/>
    </location>
</feature>
<reference evidence="3" key="1">
    <citation type="journal article" date="2019" name="Int. J. Syst. Evol. Microbiol.">
        <title>The Global Catalogue of Microorganisms (GCM) 10K type strain sequencing project: providing services to taxonomists for standard genome sequencing and annotation.</title>
        <authorList>
            <consortium name="The Broad Institute Genomics Platform"/>
            <consortium name="The Broad Institute Genome Sequencing Center for Infectious Disease"/>
            <person name="Wu L."/>
            <person name="Ma J."/>
        </authorList>
    </citation>
    <scope>NUCLEOTIDE SEQUENCE [LARGE SCALE GENOMIC DNA]</scope>
    <source>
        <strain evidence="3">JCM 15591</strain>
    </source>
</reference>
<accession>A0ABP4XGX2</accession>
<name>A0ABP4XGX2_9MICO</name>
<feature type="region of interest" description="Disordered" evidence="1">
    <location>
        <begin position="47"/>
        <end position="75"/>
    </location>
</feature>
<organism evidence="2 3">
    <name type="scientific">Nostocoides vanveenii</name>
    <dbReference type="NCBI Taxonomy" id="330835"/>
    <lineage>
        <taxon>Bacteria</taxon>
        <taxon>Bacillati</taxon>
        <taxon>Actinomycetota</taxon>
        <taxon>Actinomycetes</taxon>
        <taxon>Micrococcales</taxon>
        <taxon>Intrasporangiaceae</taxon>
        <taxon>Nostocoides</taxon>
    </lineage>
</organism>
<evidence type="ECO:0000313" key="3">
    <source>
        <dbReference type="Proteomes" id="UP001501475"/>
    </source>
</evidence>
<feature type="compositionally biased region" description="Gly residues" evidence="1">
    <location>
        <begin position="94"/>
        <end position="110"/>
    </location>
</feature>
<evidence type="ECO:0000256" key="1">
    <source>
        <dbReference type="SAM" id="MobiDB-lite"/>
    </source>
</evidence>
<dbReference type="Proteomes" id="UP001501475">
    <property type="component" value="Unassembled WGS sequence"/>
</dbReference>
<comment type="caution">
    <text evidence="2">The sequence shown here is derived from an EMBL/GenBank/DDBJ whole genome shotgun (WGS) entry which is preliminary data.</text>
</comment>
<evidence type="ECO:0000313" key="2">
    <source>
        <dbReference type="EMBL" id="GAA1777994.1"/>
    </source>
</evidence>
<dbReference type="EMBL" id="BAAAPN010000107">
    <property type="protein sequence ID" value="GAA1777994.1"/>
    <property type="molecule type" value="Genomic_DNA"/>
</dbReference>
<feature type="compositionally biased region" description="Basic and acidic residues" evidence="1">
    <location>
        <begin position="49"/>
        <end position="75"/>
    </location>
</feature>
<protein>
    <submittedName>
        <fullName evidence="2">Uncharacterized protein</fullName>
    </submittedName>
</protein>
<feature type="region of interest" description="Disordered" evidence="1">
    <location>
        <begin position="1"/>
        <end position="28"/>
    </location>
</feature>
<gene>
    <name evidence="2" type="ORF">GCM10009810_38710</name>
</gene>
<feature type="compositionally biased region" description="Basic and acidic residues" evidence="1">
    <location>
        <begin position="113"/>
        <end position="123"/>
    </location>
</feature>
<sequence>MRATWAGVAAEHEGELGGDDEAACGNLTDSGEQNVKVLILGDIAGRAGADGRKHSRRLGDRRDDQGASARSKERADVVRRVGIVAQIEVEQGDIGGTAGLDIGGDRGGGQHQIDVRDRAKPQS</sequence>
<keyword evidence="3" id="KW-1185">Reference proteome</keyword>
<proteinExistence type="predicted"/>